<dbReference type="Proteomes" id="UP000715651">
    <property type="component" value="Unassembled WGS sequence"/>
</dbReference>
<dbReference type="InterPro" id="IPR027417">
    <property type="entry name" value="P-loop_NTPase"/>
</dbReference>
<dbReference type="Pfam" id="PF01078">
    <property type="entry name" value="Mg_chelatase"/>
    <property type="match status" value="1"/>
</dbReference>
<feature type="compositionally biased region" description="Polar residues" evidence="1">
    <location>
        <begin position="174"/>
        <end position="184"/>
    </location>
</feature>
<dbReference type="InterPro" id="IPR014721">
    <property type="entry name" value="Ribsml_uS5_D2-typ_fold_subgr"/>
</dbReference>
<dbReference type="CDD" id="cd00009">
    <property type="entry name" value="AAA"/>
    <property type="match status" value="1"/>
</dbReference>
<proteinExistence type="predicted"/>
<evidence type="ECO:0000256" key="1">
    <source>
        <dbReference type="SAM" id="MobiDB-lite"/>
    </source>
</evidence>
<dbReference type="AlphaFoldDB" id="A0A921FVY8"/>
<dbReference type="SUPFAM" id="SSF54211">
    <property type="entry name" value="Ribosomal protein S5 domain 2-like"/>
    <property type="match status" value="1"/>
</dbReference>
<dbReference type="InterPro" id="IPR000523">
    <property type="entry name" value="Mg_chelatse_chII-like_cat_dom"/>
</dbReference>
<dbReference type="PANTHER" id="PTHR32039:SF7">
    <property type="entry name" value="COMPETENCE PROTEIN COMM"/>
    <property type="match status" value="1"/>
</dbReference>
<dbReference type="Gene3D" id="3.30.230.10">
    <property type="match status" value="1"/>
</dbReference>
<sequence>MRIGTSQSIGLIGLSPFLVTIQTFLSPGLPSISLIGLPDASLAESKERVKSAITALGVRWPQTRIVVNLSPASLPKHGSTHDCAIAISLLGAIGVVDPMKNKDVLVVGELNLDGTLLPISGLLPILLYAKRKGLHTAIVPEANADEARLVDGISVHTARSLAKVVQLLGGTLPRQASSPQSTSAPLPVSFSHSAPSSAPPSSSHPAQSSAAASCAHLAHSSAAASSAHLAQSSAATSCAHLAHSCERAASLDADSLSDSLLGTNADEYVDMADVIGQHSAKRALEICAAGHHHALLYGPPGTGKSMLAHRLTSIMPPLDEREKLEVASIRSVCGTLARYGVTPVPPFEAPHHTVSVAAMAGGGTGIAHPGAVTKAHDGVLFLDEAPEFSARALQVLREPLETSEIILSRSQATAVYPAHFLLLMAANPCPCGKGWGNARDCTCTSQQRKRYFGRLSGPLLDRIDMQIEVPPVHLSMNSREESSASIRARVIQARGAYRELFGTSDTATRPHQRMKWLRARTSRACLALLSSAVDRGTLSLRGADRSLRVAWTIALLDGRMSPNPENVAEAMSLRPRHNVV</sequence>
<dbReference type="SUPFAM" id="SSF52540">
    <property type="entry name" value="P-loop containing nucleoside triphosphate hydrolases"/>
    <property type="match status" value="1"/>
</dbReference>
<gene>
    <name evidence="3" type="ORF">K8U78_05030</name>
</gene>
<feature type="domain" description="AAA+ ATPase" evidence="2">
    <location>
        <begin position="290"/>
        <end position="473"/>
    </location>
</feature>
<name>A0A921FVY8_9BIFI</name>
<feature type="region of interest" description="Disordered" evidence="1">
    <location>
        <begin position="173"/>
        <end position="207"/>
    </location>
</feature>
<dbReference type="InterPro" id="IPR003593">
    <property type="entry name" value="AAA+_ATPase"/>
</dbReference>
<dbReference type="Pfam" id="PF13541">
    <property type="entry name" value="ChlI"/>
    <property type="match status" value="1"/>
</dbReference>
<dbReference type="SMART" id="SM00382">
    <property type="entry name" value="AAA"/>
    <property type="match status" value="1"/>
</dbReference>
<evidence type="ECO:0000313" key="4">
    <source>
        <dbReference type="Proteomes" id="UP000715651"/>
    </source>
</evidence>
<reference evidence="3" key="1">
    <citation type="journal article" date="2021" name="PeerJ">
        <title>Extensive microbial diversity within the chicken gut microbiome revealed by metagenomics and culture.</title>
        <authorList>
            <person name="Gilroy R."/>
            <person name="Ravi A."/>
            <person name="Getino M."/>
            <person name="Pursley I."/>
            <person name="Horton D.L."/>
            <person name="Alikhan N.F."/>
            <person name="Baker D."/>
            <person name="Gharbi K."/>
            <person name="Hall N."/>
            <person name="Watson M."/>
            <person name="Adriaenssens E.M."/>
            <person name="Foster-Nyarko E."/>
            <person name="Jarju S."/>
            <person name="Secka A."/>
            <person name="Antonio M."/>
            <person name="Oren A."/>
            <person name="Chaudhuri R.R."/>
            <person name="La Ragione R."/>
            <person name="Hildebrand F."/>
            <person name="Pallen M.J."/>
        </authorList>
    </citation>
    <scope>NUCLEOTIDE SEQUENCE</scope>
    <source>
        <strain evidence="3">578</strain>
    </source>
</reference>
<dbReference type="Gene3D" id="3.40.50.300">
    <property type="entry name" value="P-loop containing nucleotide triphosphate hydrolases"/>
    <property type="match status" value="1"/>
</dbReference>
<feature type="compositionally biased region" description="Low complexity" evidence="1">
    <location>
        <begin position="191"/>
        <end position="207"/>
    </location>
</feature>
<dbReference type="Pfam" id="PF13335">
    <property type="entry name" value="Mg_chelatase_C"/>
    <property type="match status" value="1"/>
</dbReference>
<dbReference type="EMBL" id="DYWK01000006">
    <property type="protein sequence ID" value="HJF18492.1"/>
    <property type="molecule type" value="Genomic_DNA"/>
</dbReference>
<accession>A0A921FVY8</accession>
<protein>
    <submittedName>
        <fullName evidence="3">YifB family Mg chelatase-like AAA ATPase</fullName>
    </submittedName>
</protein>
<evidence type="ECO:0000259" key="2">
    <source>
        <dbReference type="SMART" id="SM00382"/>
    </source>
</evidence>
<comment type="caution">
    <text evidence="3">The sequence shown here is derived from an EMBL/GenBank/DDBJ whole genome shotgun (WGS) entry which is preliminary data.</text>
</comment>
<dbReference type="InterPro" id="IPR020568">
    <property type="entry name" value="Ribosomal_Su5_D2-typ_SF"/>
</dbReference>
<dbReference type="InterPro" id="IPR025158">
    <property type="entry name" value="Mg_chelat-rel_C"/>
</dbReference>
<reference evidence="3" key="2">
    <citation type="submission" date="2021-09" db="EMBL/GenBank/DDBJ databases">
        <authorList>
            <person name="Gilroy R."/>
        </authorList>
    </citation>
    <scope>NUCLEOTIDE SEQUENCE</scope>
    <source>
        <strain evidence="3">578</strain>
    </source>
</reference>
<organism evidence="3 4">
    <name type="scientific">Aeriscardovia aeriphila</name>
    <dbReference type="NCBI Taxonomy" id="218139"/>
    <lineage>
        <taxon>Bacteria</taxon>
        <taxon>Bacillati</taxon>
        <taxon>Actinomycetota</taxon>
        <taxon>Actinomycetes</taxon>
        <taxon>Bifidobacteriales</taxon>
        <taxon>Bifidobacteriaceae</taxon>
        <taxon>Aeriscardovia</taxon>
    </lineage>
</organism>
<dbReference type="PANTHER" id="PTHR32039">
    <property type="entry name" value="MAGNESIUM-CHELATASE SUBUNIT CHLI"/>
    <property type="match status" value="1"/>
</dbReference>
<evidence type="ECO:0000313" key="3">
    <source>
        <dbReference type="EMBL" id="HJF18492.1"/>
    </source>
</evidence>
<dbReference type="GO" id="GO:0005524">
    <property type="term" value="F:ATP binding"/>
    <property type="evidence" value="ECO:0007669"/>
    <property type="project" value="InterPro"/>
</dbReference>
<dbReference type="InterPro" id="IPR045006">
    <property type="entry name" value="CHLI-like"/>
</dbReference>